<accession>A0ABY8KEC2</accession>
<keyword evidence="1" id="KW-0614">Plasmid</keyword>
<dbReference type="EMBL" id="CP121683">
    <property type="protein sequence ID" value="WGD45141.1"/>
    <property type="molecule type" value="Genomic_DNA"/>
</dbReference>
<proteinExistence type="predicted"/>
<evidence type="ECO:0000313" key="2">
    <source>
        <dbReference type="Proteomes" id="UP001216440"/>
    </source>
</evidence>
<geneLocation type="plasmid" evidence="1 2">
    <name>punmamed2</name>
</geneLocation>
<dbReference type="Proteomes" id="UP001216440">
    <property type="component" value="Plasmid punmamed2"/>
</dbReference>
<keyword evidence="2" id="KW-1185">Reference proteome</keyword>
<protein>
    <submittedName>
        <fullName evidence="1">Uncharacterized protein</fullName>
    </submittedName>
</protein>
<evidence type="ECO:0000313" key="1">
    <source>
        <dbReference type="EMBL" id="WGD45141.1"/>
    </source>
</evidence>
<name>A0ABY8KEC2_9ACTN</name>
<reference evidence="1 2" key="1">
    <citation type="submission" date="2023-03" db="EMBL/GenBank/DDBJ databases">
        <authorList>
            <person name="Mo P."/>
        </authorList>
    </citation>
    <scope>NUCLEOTIDE SEQUENCE [LARGE SCALE GENOMIC DNA]</scope>
    <source>
        <strain evidence="1 2">HUAS 5</strain>
        <plasmid evidence="1 2">punmamed2</plasmid>
    </source>
</reference>
<gene>
    <name evidence="1" type="ORF">PYS65_34170</name>
</gene>
<dbReference type="RefSeq" id="WP_279338193.1">
    <property type="nucleotide sequence ID" value="NZ_CP121683.1"/>
</dbReference>
<organism evidence="1 2">
    <name type="scientific">Streptomyces cathayae</name>
    <dbReference type="NCBI Taxonomy" id="3031124"/>
    <lineage>
        <taxon>Bacteria</taxon>
        <taxon>Bacillati</taxon>
        <taxon>Actinomycetota</taxon>
        <taxon>Actinomycetes</taxon>
        <taxon>Kitasatosporales</taxon>
        <taxon>Streptomycetaceae</taxon>
        <taxon>Streptomyces</taxon>
    </lineage>
</organism>
<sequence>MFCTVLHSPVSLLLLAGVFLFLVPPALSWWRGKARAGFEWVRARVRAWAARLQMRARVWLLSGQPESSGMDALKDRDRG</sequence>